<dbReference type="GO" id="GO:0003700">
    <property type="term" value="F:DNA-binding transcription factor activity"/>
    <property type="evidence" value="ECO:0007669"/>
    <property type="project" value="InterPro"/>
</dbReference>
<comment type="caution">
    <text evidence="5">The sequence shown here is derived from an EMBL/GenBank/DDBJ whole genome shotgun (WGS) entry which is preliminary data.</text>
</comment>
<reference evidence="5" key="1">
    <citation type="submission" date="2020-04" db="EMBL/GenBank/DDBJ databases">
        <authorList>
            <person name="Zhang T."/>
        </authorList>
    </citation>
    <scope>NUCLEOTIDE SEQUENCE</scope>
    <source>
        <strain evidence="5">HKST-UBA02</strain>
    </source>
</reference>
<keyword evidence="3" id="KW-0804">Transcription</keyword>
<dbReference type="Gene3D" id="1.10.10.60">
    <property type="entry name" value="Homeodomain-like"/>
    <property type="match status" value="1"/>
</dbReference>
<dbReference type="InterPro" id="IPR018060">
    <property type="entry name" value="HTH_AraC"/>
</dbReference>
<dbReference type="PROSITE" id="PS00041">
    <property type="entry name" value="HTH_ARAC_FAMILY_1"/>
    <property type="match status" value="1"/>
</dbReference>
<evidence type="ECO:0000256" key="2">
    <source>
        <dbReference type="ARBA" id="ARBA00023125"/>
    </source>
</evidence>
<sequence length="257" mass="28403">MGGGAPSRIRHERYLAAEDLRPFVEHFWTVHWDLTAQPPRAVSTLPHPSVHLVFDSQAGSNLAGPSRARFQRELEGEGRVFAVKFRPGGFRPFLGAPVARLADTVVPGETVFGPDFLALVEAIEAASTVDERVERIEPFLRARSGPHDPMVEVVSSLVDEIAREPGLTKVQDVASRAGVGTRTLQRLFSEYVGVSPKWVLQRYRLHEAADRLLAGTTDLATLALDLGYSDQAHFVRDFRLVVGETPGTYARRGREKN</sequence>
<feature type="domain" description="HTH araC/xylS-type" evidence="4">
    <location>
        <begin position="151"/>
        <end position="252"/>
    </location>
</feature>
<dbReference type="InterPro" id="IPR018062">
    <property type="entry name" value="HTH_AraC-typ_CS"/>
</dbReference>
<dbReference type="PANTHER" id="PTHR46796">
    <property type="entry name" value="HTH-TYPE TRANSCRIPTIONAL ACTIVATOR RHAS-RELATED"/>
    <property type="match status" value="1"/>
</dbReference>
<keyword evidence="1" id="KW-0805">Transcription regulation</keyword>
<protein>
    <submittedName>
        <fullName evidence="5">AraC family transcriptional regulator</fullName>
    </submittedName>
</protein>
<dbReference type="Pfam" id="PF12833">
    <property type="entry name" value="HTH_18"/>
    <property type="match status" value="1"/>
</dbReference>
<dbReference type="SUPFAM" id="SSF46689">
    <property type="entry name" value="Homeodomain-like"/>
    <property type="match status" value="1"/>
</dbReference>
<gene>
    <name evidence="5" type="ORF">KDA27_16890</name>
</gene>
<proteinExistence type="predicted"/>
<dbReference type="Pfam" id="PF20240">
    <property type="entry name" value="DUF6597"/>
    <property type="match status" value="1"/>
</dbReference>
<dbReference type="GO" id="GO:0043565">
    <property type="term" value="F:sequence-specific DNA binding"/>
    <property type="evidence" value="ECO:0007669"/>
    <property type="project" value="InterPro"/>
</dbReference>
<dbReference type="EMBL" id="JAGQHS010000101">
    <property type="protein sequence ID" value="MCA9757484.1"/>
    <property type="molecule type" value="Genomic_DNA"/>
</dbReference>
<evidence type="ECO:0000313" key="6">
    <source>
        <dbReference type="Proteomes" id="UP000739538"/>
    </source>
</evidence>
<evidence type="ECO:0000256" key="1">
    <source>
        <dbReference type="ARBA" id="ARBA00023015"/>
    </source>
</evidence>
<dbReference type="Proteomes" id="UP000739538">
    <property type="component" value="Unassembled WGS sequence"/>
</dbReference>
<dbReference type="InterPro" id="IPR046532">
    <property type="entry name" value="DUF6597"/>
</dbReference>
<dbReference type="SMART" id="SM00342">
    <property type="entry name" value="HTH_ARAC"/>
    <property type="match status" value="1"/>
</dbReference>
<name>A0A956NI53_UNCEI</name>
<dbReference type="PROSITE" id="PS01124">
    <property type="entry name" value="HTH_ARAC_FAMILY_2"/>
    <property type="match status" value="1"/>
</dbReference>
<evidence type="ECO:0000313" key="5">
    <source>
        <dbReference type="EMBL" id="MCA9757484.1"/>
    </source>
</evidence>
<dbReference type="InterPro" id="IPR009057">
    <property type="entry name" value="Homeodomain-like_sf"/>
</dbReference>
<accession>A0A956NI53</accession>
<keyword evidence="2" id="KW-0238">DNA-binding</keyword>
<dbReference type="AlphaFoldDB" id="A0A956NI53"/>
<dbReference type="InterPro" id="IPR050204">
    <property type="entry name" value="AraC_XylS_family_regulators"/>
</dbReference>
<evidence type="ECO:0000259" key="4">
    <source>
        <dbReference type="PROSITE" id="PS01124"/>
    </source>
</evidence>
<evidence type="ECO:0000256" key="3">
    <source>
        <dbReference type="ARBA" id="ARBA00023163"/>
    </source>
</evidence>
<organism evidence="5 6">
    <name type="scientific">Eiseniibacteriota bacterium</name>
    <dbReference type="NCBI Taxonomy" id="2212470"/>
    <lineage>
        <taxon>Bacteria</taxon>
        <taxon>Candidatus Eiseniibacteriota</taxon>
    </lineage>
</organism>
<reference evidence="5" key="2">
    <citation type="journal article" date="2021" name="Microbiome">
        <title>Successional dynamics and alternative stable states in a saline activated sludge microbial community over 9 years.</title>
        <authorList>
            <person name="Wang Y."/>
            <person name="Ye J."/>
            <person name="Ju F."/>
            <person name="Liu L."/>
            <person name="Boyd J.A."/>
            <person name="Deng Y."/>
            <person name="Parks D.H."/>
            <person name="Jiang X."/>
            <person name="Yin X."/>
            <person name="Woodcroft B.J."/>
            <person name="Tyson G.W."/>
            <person name="Hugenholtz P."/>
            <person name="Polz M.F."/>
            <person name="Zhang T."/>
        </authorList>
    </citation>
    <scope>NUCLEOTIDE SEQUENCE</scope>
    <source>
        <strain evidence="5">HKST-UBA02</strain>
    </source>
</reference>